<dbReference type="InterPro" id="IPR033992">
    <property type="entry name" value="NKR-like_CTLD"/>
</dbReference>
<dbReference type="Proteomes" id="UP001142489">
    <property type="component" value="Unassembled WGS sequence"/>
</dbReference>
<accession>A0A9Q0XKS5</accession>
<keyword evidence="3" id="KW-0964">Secreted</keyword>
<dbReference type="PROSITE" id="PS50041">
    <property type="entry name" value="C_TYPE_LECTIN_2"/>
    <property type="match status" value="1"/>
</dbReference>
<proteinExistence type="predicted"/>
<evidence type="ECO:0000256" key="1">
    <source>
        <dbReference type="ARBA" id="ARBA00004606"/>
    </source>
</evidence>
<evidence type="ECO:0000256" key="6">
    <source>
        <dbReference type="ARBA" id="ARBA00022989"/>
    </source>
</evidence>
<comment type="caution">
    <text evidence="9">The sequence shown here is derived from an EMBL/GenBank/DDBJ whole genome shotgun (WGS) entry which is preliminary data.</text>
</comment>
<evidence type="ECO:0000313" key="9">
    <source>
        <dbReference type="EMBL" id="KAJ7317270.1"/>
    </source>
</evidence>
<reference evidence="9" key="1">
    <citation type="journal article" date="2023" name="DNA Res.">
        <title>Chromosome-level genome assembly of Phrynocephalus forsythii using third-generation DNA sequencing and Hi-C analysis.</title>
        <authorList>
            <person name="Qi Y."/>
            <person name="Zhao W."/>
            <person name="Zhao Y."/>
            <person name="Niu C."/>
            <person name="Cao S."/>
            <person name="Zhang Y."/>
        </authorList>
    </citation>
    <scope>NUCLEOTIDE SEQUENCE</scope>
    <source>
        <tissue evidence="9">Muscle</tissue>
    </source>
</reference>
<keyword evidence="7" id="KW-1015">Disulfide bond</keyword>
<evidence type="ECO:0000256" key="7">
    <source>
        <dbReference type="ARBA" id="ARBA00023157"/>
    </source>
</evidence>
<dbReference type="GO" id="GO:0005886">
    <property type="term" value="C:plasma membrane"/>
    <property type="evidence" value="ECO:0007669"/>
    <property type="project" value="TreeGrafter"/>
</dbReference>
<dbReference type="InterPro" id="IPR016186">
    <property type="entry name" value="C-type_lectin-like/link_sf"/>
</dbReference>
<organism evidence="9 10">
    <name type="scientific">Phrynocephalus forsythii</name>
    <dbReference type="NCBI Taxonomy" id="171643"/>
    <lineage>
        <taxon>Eukaryota</taxon>
        <taxon>Metazoa</taxon>
        <taxon>Chordata</taxon>
        <taxon>Craniata</taxon>
        <taxon>Vertebrata</taxon>
        <taxon>Euteleostomi</taxon>
        <taxon>Lepidosauria</taxon>
        <taxon>Squamata</taxon>
        <taxon>Bifurcata</taxon>
        <taxon>Unidentata</taxon>
        <taxon>Episquamata</taxon>
        <taxon>Toxicofera</taxon>
        <taxon>Iguania</taxon>
        <taxon>Acrodonta</taxon>
        <taxon>Agamidae</taxon>
        <taxon>Agaminae</taxon>
        <taxon>Phrynocephalus</taxon>
    </lineage>
</organism>
<dbReference type="GO" id="GO:0009986">
    <property type="term" value="C:cell surface"/>
    <property type="evidence" value="ECO:0007669"/>
    <property type="project" value="TreeGrafter"/>
</dbReference>
<dbReference type="InterPro" id="IPR001304">
    <property type="entry name" value="C-type_lectin-like"/>
</dbReference>
<name>A0A9Q0XKS5_9SAUR</name>
<dbReference type="PANTHER" id="PTHR46784">
    <property type="entry name" value="KILLER CELL LECTIN-LIKE RECEPTOR SUBFAMILY B MEMBER 1"/>
    <property type="match status" value="1"/>
</dbReference>
<evidence type="ECO:0000313" key="10">
    <source>
        <dbReference type="Proteomes" id="UP001142489"/>
    </source>
</evidence>
<keyword evidence="10" id="KW-1185">Reference proteome</keyword>
<dbReference type="AlphaFoldDB" id="A0A9Q0XKS5"/>
<dbReference type="GO" id="GO:0042269">
    <property type="term" value="P:regulation of natural killer cell mediated cytotoxicity"/>
    <property type="evidence" value="ECO:0007669"/>
    <property type="project" value="TreeGrafter"/>
</dbReference>
<dbReference type="SUPFAM" id="SSF56436">
    <property type="entry name" value="C-type lectin-like"/>
    <property type="match status" value="1"/>
</dbReference>
<sequence length="155" mass="17938">MEDEEGYMALKIRPREQNILNPQNQNAECRLCPVNWLLHKNKCYWISKEKQTWHKSLEDCREKHTQMLVIQSPEEKSFMWEMISEGQKLPWLGLRTTSSGRKWSWIDGSPVNDTTLQSLGPPESNSCGMLKNNQITSQACAALAEWICETEALLL</sequence>
<dbReference type="Gene3D" id="3.10.100.10">
    <property type="entry name" value="Mannose-Binding Protein A, subunit A"/>
    <property type="match status" value="1"/>
</dbReference>
<dbReference type="GO" id="GO:0005576">
    <property type="term" value="C:extracellular region"/>
    <property type="evidence" value="ECO:0007669"/>
    <property type="project" value="UniProtKB-SubCell"/>
</dbReference>
<evidence type="ECO:0000256" key="2">
    <source>
        <dbReference type="ARBA" id="ARBA00004613"/>
    </source>
</evidence>
<evidence type="ECO:0000256" key="3">
    <source>
        <dbReference type="ARBA" id="ARBA00022525"/>
    </source>
</evidence>
<keyword evidence="6" id="KW-1133">Transmembrane helix</keyword>
<dbReference type="OrthoDB" id="538816at2759"/>
<dbReference type="GO" id="GO:0038023">
    <property type="term" value="F:signaling receptor activity"/>
    <property type="evidence" value="ECO:0007669"/>
    <property type="project" value="TreeGrafter"/>
</dbReference>
<evidence type="ECO:0000259" key="8">
    <source>
        <dbReference type="PROSITE" id="PS50041"/>
    </source>
</evidence>
<protein>
    <recommendedName>
        <fullName evidence="8">C-type lectin domain-containing protein</fullName>
    </recommendedName>
</protein>
<keyword evidence="4" id="KW-0430">Lectin</keyword>
<feature type="domain" description="C-type lectin" evidence="8">
    <location>
        <begin position="39"/>
        <end position="149"/>
    </location>
</feature>
<evidence type="ECO:0000256" key="5">
    <source>
        <dbReference type="ARBA" id="ARBA00022968"/>
    </source>
</evidence>
<dbReference type="InterPro" id="IPR016187">
    <property type="entry name" value="CTDL_fold"/>
</dbReference>
<gene>
    <name evidence="9" type="ORF">JRQ81_003432</name>
</gene>
<dbReference type="PANTHER" id="PTHR46784:SF1">
    <property type="entry name" value="KILLER CELL LECTIN-LIKE RECEPTOR SUBFAMILY B MEMBER 1"/>
    <property type="match status" value="1"/>
</dbReference>
<keyword evidence="6" id="KW-0812">Transmembrane</keyword>
<dbReference type="InterPro" id="IPR051527">
    <property type="entry name" value="KLR_subfamily_B"/>
</dbReference>
<evidence type="ECO:0000256" key="4">
    <source>
        <dbReference type="ARBA" id="ARBA00022734"/>
    </source>
</evidence>
<keyword evidence="6" id="KW-0472">Membrane</keyword>
<keyword evidence="5" id="KW-0735">Signal-anchor</keyword>
<dbReference type="SMART" id="SM00034">
    <property type="entry name" value="CLECT"/>
    <property type="match status" value="1"/>
</dbReference>
<dbReference type="CDD" id="cd03593">
    <property type="entry name" value="CLECT_NK_receptors_like"/>
    <property type="match status" value="1"/>
</dbReference>
<dbReference type="EMBL" id="JAPFRF010000011">
    <property type="protein sequence ID" value="KAJ7317270.1"/>
    <property type="molecule type" value="Genomic_DNA"/>
</dbReference>
<comment type="subcellular location">
    <subcellularLocation>
        <location evidence="1">Membrane</location>
        <topology evidence="1">Single-pass type II membrane protein</topology>
    </subcellularLocation>
    <subcellularLocation>
        <location evidence="2">Secreted</location>
    </subcellularLocation>
</comment>
<dbReference type="GO" id="GO:0030246">
    <property type="term" value="F:carbohydrate binding"/>
    <property type="evidence" value="ECO:0007669"/>
    <property type="project" value="UniProtKB-KW"/>
</dbReference>
<dbReference type="Pfam" id="PF00059">
    <property type="entry name" value="Lectin_C"/>
    <property type="match status" value="1"/>
</dbReference>